<evidence type="ECO:0000259" key="3">
    <source>
        <dbReference type="Pfam" id="PF13406"/>
    </source>
</evidence>
<sequence>MSWDDDAFGDGRRVPGARAAPREIALRIAGGLGLVAAVVALVVGVVSTVTFWGVATNPEGFAALSASGQGAPVPPLSGSADAGNVGADSADRSTGDPSSATGSGVSPLVEPELPTPPAVDADWIAESAAATGIPERALSAYALAHVAVAEEEPRCGLDWTTIAAIGAVESRHGGHGGATLADSGLVTPEILGPALDGDGVAAIHDTDDGLLDGDRTWDRAVGPMQFIPSTWEQWGTDADGDGIADPHDIDDAANAAARYLCASGPMTTPDGWREAVFSYNHDDAYVDKVATIANGYLAALG</sequence>
<dbReference type="Proteomes" id="UP001321477">
    <property type="component" value="Chromosome"/>
</dbReference>
<gene>
    <name evidence="4" type="ORF">GCM10025870_12200</name>
</gene>
<dbReference type="EMBL" id="AP027734">
    <property type="protein sequence ID" value="BDZ54147.1"/>
    <property type="molecule type" value="Genomic_DNA"/>
</dbReference>
<keyword evidence="2" id="KW-0472">Membrane</keyword>
<dbReference type="Gene3D" id="1.10.530.10">
    <property type="match status" value="1"/>
</dbReference>
<dbReference type="CDD" id="cd13399">
    <property type="entry name" value="Slt35-like"/>
    <property type="match status" value="1"/>
</dbReference>
<keyword evidence="2" id="KW-1133">Transmembrane helix</keyword>
<dbReference type="RefSeq" id="WP_234660906.1">
    <property type="nucleotide sequence ID" value="NZ_AP027734.1"/>
</dbReference>
<reference evidence="5" key="1">
    <citation type="journal article" date="2019" name="Int. J. Syst. Evol. Microbiol.">
        <title>The Global Catalogue of Microorganisms (GCM) 10K type strain sequencing project: providing services to taxonomists for standard genome sequencing and annotation.</title>
        <authorList>
            <consortium name="The Broad Institute Genomics Platform"/>
            <consortium name="The Broad Institute Genome Sequencing Center for Infectious Disease"/>
            <person name="Wu L."/>
            <person name="Ma J."/>
        </authorList>
    </citation>
    <scope>NUCLEOTIDE SEQUENCE [LARGE SCALE GENOMIC DNA]</scope>
    <source>
        <strain evidence="5">NBRC 109019</strain>
    </source>
</reference>
<feature type="region of interest" description="Disordered" evidence="1">
    <location>
        <begin position="74"/>
        <end position="118"/>
    </location>
</feature>
<dbReference type="InterPro" id="IPR023346">
    <property type="entry name" value="Lysozyme-like_dom_sf"/>
</dbReference>
<evidence type="ECO:0000313" key="4">
    <source>
        <dbReference type="EMBL" id="BDZ54147.1"/>
    </source>
</evidence>
<evidence type="ECO:0000256" key="1">
    <source>
        <dbReference type="SAM" id="MobiDB-lite"/>
    </source>
</evidence>
<feature type="domain" description="Transglycosylase SLT" evidence="3">
    <location>
        <begin position="148"/>
        <end position="264"/>
    </location>
</feature>
<keyword evidence="5" id="KW-1185">Reference proteome</keyword>
<accession>A0ABM8H069</accession>
<dbReference type="InterPro" id="IPR031304">
    <property type="entry name" value="SLT_2"/>
</dbReference>
<feature type="compositionally biased region" description="Polar residues" evidence="1">
    <location>
        <begin position="95"/>
        <end position="104"/>
    </location>
</feature>
<evidence type="ECO:0000313" key="5">
    <source>
        <dbReference type="Proteomes" id="UP001321477"/>
    </source>
</evidence>
<dbReference type="PANTHER" id="PTHR30163">
    <property type="entry name" value="MEMBRANE-BOUND LYTIC MUREIN TRANSGLYCOSYLASE B"/>
    <property type="match status" value="1"/>
</dbReference>
<feature type="transmembrane region" description="Helical" evidence="2">
    <location>
        <begin position="28"/>
        <end position="55"/>
    </location>
</feature>
<dbReference type="PANTHER" id="PTHR30163:SF8">
    <property type="entry name" value="LYTIC MUREIN TRANSGLYCOSYLASE"/>
    <property type="match status" value="1"/>
</dbReference>
<organism evidence="4 5">
    <name type="scientific">Agromyces marinus</name>
    <dbReference type="NCBI Taxonomy" id="1389020"/>
    <lineage>
        <taxon>Bacteria</taxon>
        <taxon>Bacillati</taxon>
        <taxon>Actinomycetota</taxon>
        <taxon>Actinomycetes</taxon>
        <taxon>Micrococcales</taxon>
        <taxon>Microbacteriaceae</taxon>
        <taxon>Agromyces</taxon>
    </lineage>
</organism>
<dbReference type="InterPro" id="IPR043426">
    <property type="entry name" value="MltB-like"/>
</dbReference>
<protein>
    <recommendedName>
        <fullName evidence="3">Transglycosylase SLT domain-containing protein</fullName>
    </recommendedName>
</protein>
<dbReference type="SUPFAM" id="SSF53955">
    <property type="entry name" value="Lysozyme-like"/>
    <property type="match status" value="1"/>
</dbReference>
<dbReference type="Pfam" id="PF13406">
    <property type="entry name" value="SLT_2"/>
    <property type="match status" value="1"/>
</dbReference>
<keyword evidence="2" id="KW-0812">Transmembrane</keyword>
<proteinExistence type="predicted"/>
<evidence type="ECO:0000256" key="2">
    <source>
        <dbReference type="SAM" id="Phobius"/>
    </source>
</evidence>
<name>A0ABM8H069_9MICO</name>